<name>A0A1J8PVH8_9AGAM</name>
<organism evidence="2 3">
    <name type="scientific">Rhizopogon vesiculosus</name>
    <dbReference type="NCBI Taxonomy" id="180088"/>
    <lineage>
        <taxon>Eukaryota</taxon>
        <taxon>Fungi</taxon>
        <taxon>Dikarya</taxon>
        <taxon>Basidiomycota</taxon>
        <taxon>Agaricomycotina</taxon>
        <taxon>Agaricomycetes</taxon>
        <taxon>Agaricomycetidae</taxon>
        <taxon>Boletales</taxon>
        <taxon>Suillineae</taxon>
        <taxon>Rhizopogonaceae</taxon>
        <taxon>Rhizopogon</taxon>
    </lineage>
</organism>
<feature type="region of interest" description="Disordered" evidence="1">
    <location>
        <begin position="145"/>
        <end position="171"/>
    </location>
</feature>
<evidence type="ECO:0008006" key="4">
    <source>
        <dbReference type="Google" id="ProtNLM"/>
    </source>
</evidence>
<keyword evidence="3" id="KW-1185">Reference proteome</keyword>
<dbReference type="PANTHER" id="PTHR43433">
    <property type="entry name" value="HYDROLASE, ALPHA/BETA FOLD FAMILY PROTEIN"/>
    <property type="match status" value="1"/>
</dbReference>
<feature type="compositionally biased region" description="Polar residues" evidence="1">
    <location>
        <begin position="496"/>
        <end position="506"/>
    </location>
</feature>
<dbReference type="SUPFAM" id="SSF53474">
    <property type="entry name" value="alpha/beta-Hydrolases"/>
    <property type="match status" value="1"/>
</dbReference>
<dbReference type="STRING" id="180088.A0A1J8PVH8"/>
<feature type="compositionally biased region" description="Polar residues" evidence="1">
    <location>
        <begin position="803"/>
        <end position="816"/>
    </location>
</feature>
<feature type="compositionally biased region" description="Polar residues" evidence="1">
    <location>
        <begin position="417"/>
        <end position="436"/>
    </location>
</feature>
<feature type="region of interest" description="Disordered" evidence="1">
    <location>
        <begin position="190"/>
        <end position="246"/>
    </location>
</feature>
<feature type="compositionally biased region" description="Low complexity" evidence="1">
    <location>
        <begin position="832"/>
        <end position="850"/>
    </location>
</feature>
<protein>
    <recommendedName>
        <fullName evidence="4">AB hydrolase-1 domain-containing protein</fullName>
    </recommendedName>
</protein>
<proteinExistence type="predicted"/>
<evidence type="ECO:0000313" key="3">
    <source>
        <dbReference type="Proteomes" id="UP000183567"/>
    </source>
</evidence>
<dbReference type="EMBL" id="LVVM01004950">
    <property type="protein sequence ID" value="OJA11731.1"/>
    <property type="molecule type" value="Genomic_DNA"/>
</dbReference>
<feature type="region of interest" description="Disordered" evidence="1">
    <location>
        <begin position="478"/>
        <end position="506"/>
    </location>
</feature>
<feature type="compositionally biased region" description="Pro residues" evidence="1">
    <location>
        <begin position="302"/>
        <end position="312"/>
    </location>
</feature>
<dbReference type="Proteomes" id="UP000183567">
    <property type="component" value="Unassembled WGS sequence"/>
</dbReference>
<feature type="compositionally biased region" description="Low complexity" evidence="1">
    <location>
        <begin position="951"/>
        <end position="966"/>
    </location>
</feature>
<dbReference type="AlphaFoldDB" id="A0A1J8PVH8"/>
<sequence length="1096" mass="119224">MQFRKVRSTDISYDAAKHVPFLPSVAEDVSGDEIKRELRYARSRDGIGQLCTSKQHFKTFCNVPSEDSRSTCVKLIINLALLVDMMSKSNSSMGTDRPLKKSSALLSRRDAHRPSISSDAKYSPPTPIHIPSDCFDIYSRPQTSPTTFHAHDLPRKHSKQTDQDKGKEKVTEPSYAFPTVDLALEVPDFLSGGDLTPRKSRHRTRTGPSSTKSMWKEAPTPPLRLSGTSSHAETPPQTPRDSSSIRDYSLGHFPVFVSAPVSGVEAMDALVDGMNGFTMEDFFGKSSSSRSRFGKSSHHPLYQPPLPTPPPGVVLGRGKSRRQEKILLSDEEDDEPRPSPPARPAPRRTHLRPGSARKGSSSTITVDSGLYEVTPPALVSDSVEDLPVTLAQPPERPRTVVPSISEIIRNHAPAVAQSLSREPSKRSSYTHSNGHNNIVEDEESELEPLATDKEVEPLGRSSIDSITDEVRRTYHNQRTSNVAAPLASPRAPPVTATPSNTSDSSSVCLPGAASDIYIHSSTASARDSQHSFEPIPIPITNSPTSVPQTIAEYLRSARLTTLLKLTRFPHASLDHPLTVSLADMGDPNGFPLIVFLGLGCVRHIMGLYDEMADCLGLRLIAIDRWGLGRTETPHSKSARGIMEWAAAVEEVLDQLQINECSVVAHSAGAPYALSFANRVPNRIRGDLCLLAPWIGGSESGGYRWLKYVPNGILKTAQAAEWKIQAWMLGKPPTVAYRGIGYTAPPSPRIRNGKSMATNGVEALSQLPSRNSVYPSDNTKRRMSLGSVLSSDYDDLRDFDGRFGSQSTLGARSITQQSRRKPSRGILGRLKSSKSTSQPPSPATESAPTSTVGKTLKSLRSMGSLKGKSPTTPNAIKRVDLSSPRLPQPLSLDMGLGLGEIDIDWGVTKARSSPSPTPLALPPIPIQSTKSAESPANKPSLTLLPRQNGRRSISFSASSASASRSSPPSLPSSPPTSTYSSPHVSVQTTSSTYQAALGNALIAASHAEASKGTHSDLLQILNHDNRPWGFAYSDYPHKVQVWYGDRDEKIAENAVRWMEKAMGEDRCHVKVVKGADHALMYKSSVVVEVLERVREFW</sequence>
<feature type="compositionally biased region" description="Basic and acidic residues" evidence="1">
    <location>
        <begin position="149"/>
        <end position="171"/>
    </location>
</feature>
<feature type="compositionally biased region" description="Low complexity" evidence="1">
    <location>
        <begin position="974"/>
        <end position="984"/>
    </location>
</feature>
<feature type="compositionally biased region" description="Polar residues" evidence="1">
    <location>
        <begin position="926"/>
        <end position="939"/>
    </location>
</feature>
<dbReference type="OrthoDB" id="435520at2759"/>
<dbReference type="InterPro" id="IPR029058">
    <property type="entry name" value="AB_hydrolase_fold"/>
</dbReference>
<comment type="caution">
    <text evidence="2">The sequence shown here is derived from an EMBL/GenBank/DDBJ whole genome shotgun (WGS) entry which is preliminary data.</text>
</comment>
<feature type="region of interest" description="Disordered" evidence="1">
    <location>
        <begin position="89"/>
        <end position="127"/>
    </location>
</feature>
<feature type="region of interest" description="Disordered" evidence="1">
    <location>
        <begin position="285"/>
        <end position="368"/>
    </location>
</feature>
<feature type="region of interest" description="Disordered" evidence="1">
    <location>
        <begin position="412"/>
        <end position="459"/>
    </location>
</feature>
<feature type="region of interest" description="Disordered" evidence="1">
    <location>
        <begin position="803"/>
        <end position="887"/>
    </location>
</feature>
<accession>A0A1J8PVH8</accession>
<dbReference type="Gene3D" id="3.40.50.1820">
    <property type="entry name" value="alpha/beta hydrolase"/>
    <property type="match status" value="2"/>
</dbReference>
<gene>
    <name evidence="2" type="ORF">AZE42_02928</name>
</gene>
<reference evidence="2 3" key="1">
    <citation type="submission" date="2016-03" db="EMBL/GenBank/DDBJ databases">
        <title>Comparative genomics of the ectomycorrhizal sister species Rhizopogon vinicolor and Rhizopogon vesiculosus (Basidiomycota: Boletales) reveals a divergence of the mating type B locus.</title>
        <authorList>
            <person name="Mujic A.B."/>
            <person name="Kuo A."/>
            <person name="Tritt A."/>
            <person name="Lipzen A."/>
            <person name="Chen C."/>
            <person name="Johnson J."/>
            <person name="Sharma A."/>
            <person name="Barry K."/>
            <person name="Grigoriev I.V."/>
            <person name="Spatafora J.W."/>
        </authorList>
    </citation>
    <scope>NUCLEOTIDE SEQUENCE [LARGE SCALE GENOMIC DNA]</scope>
    <source>
        <strain evidence="2 3">AM-OR11-056</strain>
    </source>
</reference>
<feature type="compositionally biased region" description="Pro residues" evidence="1">
    <location>
        <begin position="914"/>
        <end position="924"/>
    </location>
</feature>
<evidence type="ECO:0000313" key="2">
    <source>
        <dbReference type="EMBL" id="OJA11731.1"/>
    </source>
</evidence>
<dbReference type="InterPro" id="IPR050471">
    <property type="entry name" value="AB_hydrolase"/>
</dbReference>
<dbReference type="PANTHER" id="PTHR43433:SF10">
    <property type="entry name" value="AB HYDROLASE-1 DOMAIN-CONTAINING PROTEIN"/>
    <property type="match status" value="1"/>
</dbReference>
<evidence type="ECO:0000256" key="1">
    <source>
        <dbReference type="SAM" id="MobiDB-lite"/>
    </source>
</evidence>
<feature type="region of interest" description="Disordered" evidence="1">
    <location>
        <begin position="908"/>
        <end position="984"/>
    </location>
</feature>